<dbReference type="Pfam" id="PF19754">
    <property type="entry name" value="DUF6241"/>
    <property type="match status" value="1"/>
</dbReference>
<comment type="caution">
    <text evidence="1">The sequence shown here is derived from an EMBL/GenBank/DDBJ whole genome shotgun (WGS) entry which is preliminary data.</text>
</comment>
<dbReference type="Proteomes" id="UP000287156">
    <property type="component" value="Unassembled WGS sequence"/>
</dbReference>
<dbReference type="OrthoDB" id="1932566at2"/>
<protein>
    <submittedName>
        <fullName evidence="1">Uncharacterized protein</fullName>
    </submittedName>
</protein>
<keyword evidence="2" id="KW-1185">Reference proteome</keyword>
<gene>
    <name evidence="1" type="ORF">D4T97_015730</name>
</gene>
<dbReference type="InterPro" id="IPR046208">
    <property type="entry name" value="DUF6241"/>
</dbReference>
<dbReference type="AlphaFoldDB" id="A0A429XVW0"/>
<proteinExistence type="predicted"/>
<reference evidence="1" key="1">
    <citation type="submission" date="2018-12" db="EMBL/GenBank/DDBJ databases">
        <authorList>
            <person name="Sun L."/>
            <person name="Chen Z."/>
        </authorList>
    </citation>
    <scope>NUCLEOTIDE SEQUENCE [LARGE SCALE GENOMIC DNA]</scope>
    <source>
        <strain evidence="1">3-2-2</strain>
    </source>
</reference>
<accession>A0A429XVW0</accession>
<dbReference type="EMBL" id="QYTV02000008">
    <property type="protein sequence ID" value="RST72507.1"/>
    <property type="molecule type" value="Genomic_DNA"/>
</dbReference>
<name>A0A429XVW0_9BACI</name>
<evidence type="ECO:0000313" key="2">
    <source>
        <dbReference type="Proteomes" id="UP000287156"/>
    </source>
</evidence>
<sequence>MKKILIIAAASLSVIVLGLFGAYKYLVHQDEQKQAEVEKKAEAAGISEEEFMEQTQLIGGIDYEVDLDKNSTDDEIISVMHKMTHQKVRAEDKWGAIPMTEDTIKQVYEVVSKRDFDDAGLKEDLLHILQKWENNNFLSADEDHNYFWEYQGGTVGRAYDTMSQAEEVEFIRNNFK</sequence>
<dbReference type="RefSeq" id="WP_126051717.1">
    <property type="nucleotide sequence ID" value="NZ_QYTV02000008.1"/>
</dbReference>
<evidence type="ECO:0000313" key="1">
    <source>
        <dbReference type="EMBL" id="RST72507.1"/>
    </source>
</evidence>
<organism evidence="1 2">
    <name type="scientific">Siminovitchia acidinfaciens</name>
    <dbReference type="NCBI Taxonomy" id="2321395"/>
    <lineage>
        <taxon>Bacteria</taxon>
        <taxon>Bacillati</taxon>
        <taxon>Bacillota</taxon>
        <taxon>Bacilli</taxon>
        <taxon>Bacillales</taxon>
        <taxon>Bacillaceae</taxon>
        <taxon>Siminovitchia</taxon>
    </lineage>
</organism>